<evidence type="ECO:0000256" key="1">
    <source>
        <dbReference type="SAM" id="MobiDB-lite"/>
    </source>
</evidence>
<reference evidence="3 4" key="1">
    <citation type="submission" date="2016-10" db="EMBL/GenBank/DDBJ databases">
        <authorList>
            <person name="Varghese N."/>
            <person name="Submissions S."/>
        </authorList>
    </citation>
    <scope>NUCLEOTIDE SEQUENCE [LARGE SCALE GENOMIC DNA]</scope>
    <source>
        <strain evidence="3 4">DSM 21822</strain>
    </source>
</reference>
<dbReference type="OrthoDB" id="8092782at2"/>
<dbReference type="Proteomes" id="UP000323300">
    <property type="component" value="Unassembled WGS sequence"/>
</dbReference>
<evidence type="ECO:0000313" key="3">
    <source>
        <dbReference type="EMBL" id="SFL06174.1"/>
    </source>
</evidence>
<evidence type="ECO:0000313" key="4">
    <source>
        <dbReference type="Proteomes" id="UP000323300"/>
    </source>
</evidence>
<feature type="region of interest" description="Disordered" evidence="1">
    <location>
        <begin position="1"/>
        <end position="24"/>
    </location>
</feature>
<keyword evidence="4" id="KW-1185">Reference proteome</keyword>
<evidence type="ECO:0000256" key="2">
    <source>
        <dbReference type="SAM" id="Phobius"/>
    </source>
</evidence>
<organism evidence="3 4">
    <name type="scientific">Neomesorhizobium albiziae</name>
    <dbReference type="NCBI Taxonomy" id="335020"/>
    <lineage>
        <taxon>Bacteria</taxon>
        <taxon>Pseudomonadati</taxon>
        <taxon>Pseudomonadota</taxon>
        <taxon>Alphaproteobacteria</taxon>
        <taxon>Hyphomicrobiales</taxon>
        <taxon>Phyllobacteriaceae</taxon>
        <taxon>Neomesorhizobium</taxon>
    </lineage>
</organism>
<dbReference type="EMBL" id="FOSL01000027">
    <property type="protein sequence ID" value="SFL06174.1"/>
    <property type="molecule type" value="Genomic_DNA"/>
</dbReference>
<proteinExistence type="predicted"/>
<sequence>MSVVHEEAPSEVLPDVPSTLPDVPSHPEEIKSVFDLRVGKYISLQGSARITPAGVICAGIAFAAMSLALGYLVSSSRRARY</sequence>
<name>A0A1I4EKC5_9HYPH</name>
<keyword evidence="2" id="KW-0472">Membrane</keyword>
<keyword evidence="2" id="KW-0812">Transmembrane</keyword>
<keyword evidence="2" id="KW-1133">Transmembrane helix</keyword>
<protein>
    <submittedName>
        <fullName evidence="3">Uncharacterized protein</fullName>
    </submittedName>
</protein>
<dbReference type="RefSeq" id="WP_149763334.1">
    <property type="nucleotide sequence ID" value="NZ_BSPE01000090.1"/>
</dbReference>
<dbReference type="AlphaFoldDB" id="A0A1I4EKC5"/>
<accession>A0A1I4EKC5</accession>
<feature type="transmembrane region" description="Helical" evidence="2">
    <location>
        <begin position="50"/>
        <end position="73"/>
    </location>
</feature>
<gene>
    <name evidence="3" type="ORF">SAMN04488498_12749</name>
</gene>